<name>E7QW59_HALPU</name>
<dbReference type="STRING" id="797209.GCA_000376445_04434"/>
<reference evidence="5" key="2">
    <citation type="submission" date="2016-11" db="EMBL/GenBank/DDBJ databases">
        <authorList>
            <person name="Jaros S."/>
            <person name="Januszkiewicz K."/>
            <person name="Wedrychowicz H."/>
        </authorList>
    </citation>
    <scope>NUCLEOTIDE SEQUENCE [LARGE SCALE GENOMIC DNA]</scope>
    <source>
        <strain evidence="5">DX253</strain>
    </source>
</reference>
<evidence type="ECO:0000313" key="4">
    <source>
        <dbReference type="EMBL" id="EFW91193.1"/>
    </source>
</evidence>
<dbReference type="Proteomes" id="UP000184203">
    <property type="component" value="Unassembled WGS sequence"/>
</dbReference>
<protein>
    <submittedName>
        <fullName evidence="5">Nucleotide-binding universal stress protein, UspA family</fullName>
    </submittedName>
    <submittedName>
        <fullName evidence="4">UspA domain protein</fullName>
    </submittedName>
</protein>
<dbReference type="EMBL" id="AEMG01000016">
    <property type="protein sequence ID" value="EFW91193.1"/>
    <property type="molecule type" value="Genomic_DNA"/>
</dbReference>
<dbReference type="PANTHER" id="PTHR46268:SF6">
    <property type="entry name" value="UNIVERSAL STRESS PROTEIN UP12"/>
    <property type="match status" value="1"/>
</dbReference>
<evidence type="ECO:0000313" key="6">
    <source>
        <dbReference type="Proteomes" id="UP000003751"/>
    </source>
</evidence>
<keyword evidence="7" id="KW-1185">Reference proteome</keyword>
<reference evidence="7" key="3">
    <citation type="submission" date="2016-11" db="EMBL/GenBank/DDBJ databases">
        <authorList>
            <person name="Varghese N."/>
            <person name="Submissions S."/>
        </authorList>
    </citation>
    <scope>NUCLEOTIDE SEQUENCE [LARGE SCALE GENOMIC DNA]</scope>
    <source>
        <strain evidence="7">DX253</strain>
    </source>
</reference>
<feature type="domain" description="UspA" evidence="3">
    <location>
        <begin position="1"/>
        <end position="137"/>
    </location>
</feature>
<dbReference type="CDD" id="cd00293">
    <property type="entry name" value="USP-like"/>
    <property type="match status" value="1"/>
</dbReference>
<dbReference type="InterPro" id="IPR006016">
    <property type="entry name" value="UspA"/>
</dbReference>
<dbReference type="Pfam" id="PF00582">
    <property type="entry name" value="Usp"/>
    <property type="match status" value="1"/>
</dbReference>
<dbReference type="RefSeq" id="WP_007981182.1">
    <property type="nucleotide sequence ID" value="NZ_AEMG01000016.1"/>
</dbReference>
<reference evidence="4 6" key="1">
    <citation type="journal article" date="2014" name="ISME J.">
        <title>Trehalose/2-sulfotrehalose biosynthesis and glycine-betaine uptake are widely spread mechanisms for osmoadaptation in the Halobacteriales.</title>
        <authorList>
            <person name="Youssef N.H."/>
            <person name="Savage-Ashlock K.N."/>
            <person name="McCully A.L."/>
            <person name="Luedtke B."/>
            <person name="Shaw E.I."/>
            <person name="Hoff W.D."/>
            <person name="Elshahed M.S."/>
        </authorList>
    </citation>
    <scope>NUCLEOTIDE SEQUENCE [LARGE SCALE GENOMIC DNA]</scope>
    <source>
        <strain evidence="4 6">DX253</strain>
    </source>
</reference>
<dbReference type="SUPFAM" id="SSF52402">
    <property type="entry name" value="Adenine nucleotide alpha hydrolases-like"/>
    <property type="match status" value="1"/>
</dbReference>
<dbReference type="eggNOG" id="arCOG02053">
    <property type="taxonomic scope" value="Archaea"/>
</dbReference>
<dbReference type="PRINTS" id="PR01438">
    <property type="entry name" value="UNVRSLSTRESS"/>
</dbReference>
<proteinExistence type="inferred from homology"/>
<evidence type="ECO:0000313" key="5">
    <source>
        <dbReference type="EMBL" id="SHL64912.1"/>
    </source>
</evidence>
<comment type="similarity">
    <text evidence="1">Belongs to the universal stress protein A family.</text>
</comment>
<organism evidence="4 6">
    <name type="scientific">Haladaptatus paucihalophilus DX253</name>
    <dbReference type="NCBI Taxonomy" id="797209"/>
    <lineage>
        <taxon>Archaea</taxon>
        <taxon>Methanobacteriati</taxon>
        <taxon>Methanobacteriota</taxon>
        <taxon>Stenosarchaea group</taxon>
        <taxon>Halobacteria</taxon>
        <taxon>Halobacteriales</taxon>
        <taxon>Haladaptataceae</taxon>
        <taxon>Haladaptatus</taxon>
    </lineage>
</organism>
<accession>E7QW59</accession>
<dbReference type="InterPro" id="IPR006015">
    <property type="entry name" value="Universal_stress_UspA"/>
</dbReference>
<evidence type="ECO:0000256" key="2">
    <source>
        <dbReference type="SAM" id="MobiDB-lite"/>
    </source>
</evidence>
<gene>
    <name evidence="5" type="ORF">SAMN05444342_4320</name>
    <name evidence="4" type="ORF">ZOD2009_15236</name>
</gene>
<dbReference type="EMBL" id="FRAN01000010">
    <property type="protein sequence ID" value="SHL64912.1"/>
    <property type="molecule type" value="Genomic_DNA"/>
</dbReference>
<dbReference type="PANTHER" id="PTHR46268">
    <property type="entry name" value="STRESS RESPONSE PROTEIN NHAX"/>
    <property type="match status" value="1"/>
</dbReference>
<dbReference type="AlphaFoldDB" id="E7QW59"/>
<evidence type="ECO:0000313" key="7">
    <source>
        <dbReference type="Proteomes" id="UP000184203"/>
    </source>
</evidence>
<dbReference type="Proteomes" id="UP000003751">
    <property type="component" value="Unassembled WGS sequence"/>
</dbReference>
<dbReference type="Gene3D" id="3.40.50.620">
    <property type="entry name" value="HUPs"/>
    <property type="match status" value="1"/>
</dbReference>
<dbReference type="InterPro" id="IPR014729">
    <property type="entry name" value="Rossmann-like_a/b/a_fold"/>
</dbReference>
<dbReference type="PATRIC" id="fig|797209.4.peg.3006"/>
<dbReference type="OrthoDB" id="105697at2157"/>
<evidence type="ECO:0000256" key="1">
    <source>
        <dbReference type="ARBA" id="ARBA00008791"/>
    </source>
</evidence>
<sequence length="160" mass="17443">MYKQLLVPTDGSAGATRALKHAFRLAERFDATIHVVYVFDTTNSPLGLDNVLTDVHNPPGEFVIEAAVREGEKRGYPIEGHVLKGVPHETIVEYAVENGIDLIVIATRGRSGIARGMLGSVTENVIRRSNVPVLTVRARESDDNADSKPNPRATSGRDDR</sequence>
<feature type="region of interest" description="Disordered" evidence="2">
    <location>
        <begin position="138"/>
        <end position="160"/>
    </location>
</feature>
<evidence type="ECO:0000259" key="3">
    <source>
        <dbReference type="Pfam" id="PF00582"/>
    </source>
</evidence>